<sequence>MPLLNRYNATKKERIDMVKKIVVFYFMVLAFMAHNAYAKDINLTGFYKNEPCNISIEITKNTNKAKYFYKIVDNNQTKSQGYISSIKSNGEGGFYIKFKKIDGMYENDSIVIQNYGNSMNEYSHFEDCDSKYLKFDK</sequence>
<dbReference type="AlphaFoldDB" id="A0A1Y5MVN2"/>
<reference evidence="1 2" key="1">
    <citation type="submission" date="2017-04" db="EMBL/GenBank/DDBJ databases">
        <title>Complete genome of Campylobacter concisus ATCC 33237T and draft genomes for an additional eight well characterized C. concisus strains.</title>
        <authorList>
            <person name="Cornelius A.J."/>
            <person name="Miller W.G."/>
            <person name="Lastovica A.J."/>
            <person name="On S.L."/>
            <person name="French N.P."/>
            <person name="Vandenberg O."/>
            <person name="Biggs P.J."/>
        </authorList>
    </citation>
    <scope>NUCLEOTIDE SEQUENCE [LARGE SCALE GENOMIC DNA]</scope>
    <source>
        <strain evidence="1 2">Lasto28.99</strain>
    </source>
</reference>
<evidence type="ECO:0000313" key="2">
    <source>
        <dbReference type="Proteomes" id="UP000195967"/>
    </source>
</evidence>
<dbReference type="Proteomes" id="UP000195967">
    <property type="component" value="Unassembled WGS sequence"/>
</dbReference>
<comment type="caution">
    <text evidence="1">The sequence shown here is derived from an EMBL/GenBank/DDBJ whole genome shotgun (WGS) entry which is preliminary data.</text>
</comment>
<name>A0A1Y5MVN2_9BACT</name>
<accession>A0A1Y5MVN2</accession>
<proteinExistence type="predicted"/>
<organism evidence="1 2">
    <name type="scientific">Campylobacter concisus</name>
    <dbReference type="NCBI Taxonomy" id="199"/>
    <lineage>
        <taxon>Bacteria</taxon>
        <taxon>Pseudomonadati</taxon>
        <taxon>Campylobacterota</taxon>
        <taxon>Epsilonproteobacteria</taxon>
        <taxon>Campylobacterales</taxon>
        <taxon>Campylobacteraceae</taxon>
        <taxon>Campylobacter</taxon>
    </lineage>
</organism>
<gene>
    <name evidence="1" type="ORF">B9N62_01480</name>
</gene>
<evidence type="ECO:0000313" key="1">
    <source>
        <dbReference type="EMBL" id="OUT12477.1"/>
    </source>
</evidence>
<dbReference type="EMBL" id="NDYO01000002">
    <property type="protein sequence ID" value="OUT12477.1"/>
    <property type="molecule type" value="Genomic_DNA"/>
</dbReference>
<protein>
    <submittedName>
        <fullName evidence="1">Uncharacterized protein</fullName>
    </submittedName>
</protein>
<dbReference type="RefSeq" id="WP_087584062.1">
    <property type="nucleotide sequence ID" value="NZ_CABMKR010000002.1"/>
</dbReference>